<dbReference type="Proteomes" id="UP000177324">
    <property type="component" value="Unassembled WGS sequence"/>
</dbReference>
<protein>
    <submittedName>
        <fullName evidence="2">Uncharacterized protein</fullName>
    </submittedName>
</protein>
<dbReference type="EMBL" id="MHCH01000010">
    <property type="protein sequence ID" value="OGY18035.1"/>
    <property type="molecule type" value="Genomic_DNA"/>
</dbReference>
<organism evidence="2 3">
    <name type="scientific">Candidatus Chisholmbacteria bacterium RIFCSPHIGHO2_01_FULL_48_12</name>
    <dbReference type="NCBI Taxonomy" id="1797589"/>
    <lineage>
        <taxon>Bacteria</taxon>
        <taxon>Candidatus Chisholmiibacteriota</taxon>
    </lineage>
</organism>
<evidence type="ECO:0000313" key="3">
    <source>
        <dbReference type="Proteomes" id="UP000177324"/>
    </source>
</evidence>
<evidence type="ECO:0000313" key="2">
    <source>
        <dbReference type="EMBL" id="OGY18035.1"/>
    </source>
</evidence>
<reference evidence="2 3" key="1">
    <citation type="journal article" date="2016" name="Nat. Commun.">
        <title>Thousands of microbial genomes shed light on interconnected biogeochemical processes in an aquifer system.</title>
        <authorList>
            <person name="Anantharaman K."/>
            <person name="Brown C.T."/>
            <person name="Hug L.A."/>
            <person name="Sharon I."/>
            <person name="Castelle C.J."/>
            <person name="Probst A.J."/>
            <person name="Thomas B.C."/>
            <person name="Singh A."/>
            <person name="Wilkins M.J."/>
            <person name="Karaoz U."/>
            <person name="Brodie E.L."/>
            <person name="Williams K.H."/>
            <person name="Hubbard S.S."/>
            <person name="Banfield J.F."/>
        </authorList>
    </citation>
    <scope>NUCLEOTIDE SEQUENCE [LARGE SCALE GENOMIC DNA]</scope>
</reference>
<dbReference type="STRING" id="1797589.A2784_04975"/>
<dbReference type="AlphaFoldDB" id="A0A1G1VRK3"/>
<feature type="transmembrane region" description="Helical" evidence="1">
    <location>
        <begin position="6"/>
        <end position="24"/>
    </location>
</feature>
<sequence length="100" mass="11285">MTGWLWLVIGGLVGWAVLELDRLAYFKQLGLVWRTQLAAMVWLVVAVFAISSSGSRWASGLVLGVGLHLTYDFWRGKLVAPKWFGYGLAVMWVILMLWTI</sequence>
<accession>A0A1G1VRK3</accession>
<name>A0A1G1VRK3_9BACT</name>
<keyword evidence="1" id="KW-0472">Membrane</keyword>
<evidence type="ECO:0000256" key="1">
    <source>
        <dbReference type="SAM" id="Phobius"/>
    </source>
</evidence>
<feature type="transmembrane region" description="Helical" evidence="1">
    <location>
        <begin position="31"/>
        <end position="51"/>
    </location>
</feature>
<proteinExistence type="predicted"/>
<keyword evidence="1" id="KW-1133">Transmembrane helix</keyword>
<gene>
    <name evidence="2" type="ORF">A2784_04975</name>
</gene>
<keyword evidence="1" id="KW-0812">Transmembrane</keyword>
<comment type="caution">
    <text evidence="2">The sequence shown here is derived from an EMBL/GenBank/DDBJ whole genome shotgun (WGS) entry which is preliminary data.</text>
</comment>
<feature type="transmembrane region" description="Helical" evidence="1">
    <location>
        <begin position="83"/>
        <end position="99"/>
    </location>
</feature>